<accession>A0A0T6B8W3</accession>
<dbReference type="InterPro" id="IPR036236">
    <property type="entry name" value="Znf_C2H2_sf"/>
</dbReference>
<dbReference type="GO" id="GO:0000981">
    <property type="term" value="F:DNA-binding transcription factor activity, RNA polymerase II-specific"/>
    <property type="evidence" value="ECO:0007669"/>
    <property type="project" value="TreeGrafter"/>
</dbReference>
<dbReference type="GO" id="GO:0003677">
    <property type="term" value="F:DNA binding"/>
    <property type="evidence" value="ECO:0007669"/>
    <property type="project" value="UniProtKB-KW"/>
</dbReference>
<evidence type="ECO:0000256" key="1">
    <source>
        <dbReference type="ARBA" id="ARBA00003767"/>
    </source>
</evidence>
<organism evidence="16 17">
    <name type="scientific">Oryctes borbonicus</name>
    <dbReference type="NCBI Taxonomy" id="1629725"/>
    <lineage>
        <taxon>Eukaryota</taxon>
        <taxon>Metazoa</taxon>
        <taxon>Ecdysozoa</taxon>
        <taxon>Arthropoda</taxon>
        <taxon>Hexapoda</taxon>
        <taxon>Insecta</taxon>
        <taxon>Pterygota</taxon>
        <taxon>Neoptera</taxon>
        <taxon>Endopterygota</taxon>
        <taxon>Coleoptera</taxon>
        <taxon>Polyphaga</taxon>
        <taxon>Scarabaeiformia</taxon>
        <taxon>Scarabaeidae</taxon>
        <taxon>Dynastinae</taxon>
        <taxon>Oryctes</taxon>
    </lineage>
</organism>
<evidence type="ECO:0000259" key="14">
    <source>
        <dbReference type="PROSITE" id="PS50157"/>
    </source>
</evidence>
<keyword evidence="5" id="KW-0677">Repeat</keyword>
<feature type="domain" description="C2H2-type" evidence="14">
    <location>
        <begin position="345"/>
        <end position="373"/>
    </location>
</feature>
<dbReference type="GO" id="GO:0005634">
    <property type="term" value="C:nucleus"/>
    <property type="evidence" value="ECO:0007669"/>
    <property type="project" value="UniProtKB-SubCell"/>
</dbReference>
<dbReference type="Pfam" id="PF00096">
    <property type="entry name" value="zf-C2H2"/>
    <property type="match status" value="5"/>
</dbReference>
<evidence type="ECO:0000256" key="13">
    <source>
        <dbReference type="PROSITE-ProRule" id="PRU01263"/>
    </source>
</evidence>
<keyword evidence="4 13" id="KW-0479">Metal-binding</keyword>
<dbReference type="PROSITE" id="PS00028">
    <property type="entry name" value="ZINC_FINGER_C2H2_1"/>
    <property type="match status" value="5"/>
</dbReference>
<dbReference type="SUPFAM" id="SSF57667">
    <property type="entry name" value="beta-beta-alpha zinc fingers"/>
    <property type="match status" value="4"/>
</dbReference>
<keyword evidence="11" id="KW-0539">Nucleus</keyword>
<feature type="domain" description="C2H2-type" evidence="14">
    <location>
        <begin position="227"/>
        <end position="254"/>
    </location>
</feature>
<evidence type="ECO:0000256" key="9">
    <source>
        <dbReference type="ARBA" id="ARBA00023125"/>
    </source>
</evidence>
<keyword evidence="6 12" id="KW-0863">Zinc-finger</keyword>
<dbReference type="PANTHER" id="PTHR24394:SF29">
    <property type="entry name" value="MYONEURIN"/>
    <property type="match status" value="1"/>
</dbReference>
<feature type="domain" description="C2H2-type" evidence="14">
    <location>
        <begin position="255"/>
        <end position="282"/>
    </location>
</feature>
<evidence type="ECO:0000256" key="4">
    <source>
        <dbReference type="ARBA" id="ARBA00022723"/>
    </source>
</evidence>
<evidence type="ECO:0000259" key="15">
    <source>
        <dbReference type="PROSITE" id="PS51915"/>
    </source>
</evidence>
<dbReference type="SMART" id="SM00868">
    <property type="entry name" value="zf-AD"/>
    <property type="match status" value="1"/>
</dbReference>
<dbReference type="AlphaFoldDB" id="A0A0T6B8W3"/>
<feature type="non-terminal residue" evidence="16">
    <location>
        <position position="1"/>
    </location>
</feature>
<keyword evidence="8" id="KW-0805">Transcription regulation</keyword>
<feature type="domain" description="C2H2-type" evidence="14">
    <location>
        <begin position="283"/>
        <end position="311"/>
    </location>
</feature>
<evidence type="ECO:0000256" key="7">
    <source>
        <dbReference type="ARBA" id="ARBA00022833"/>
    </source>
</evidence>
<feature type="binding site" evidence="13">
    <location>
        <position position="30"/>
    </location>
    <ligand>
        <name>Zn(2+)</name>
        <dbReference type="ChEBI" id="CHEBI:29105"/>
    </ligand>
</feature>
<comment type="similarity">
    <text evidence="3">Belongs to the krueppel C2H2-type zinc-finger protein family.</text>
</comment>
<gene>
    <name evidence="16" type="ORF">AMK59_4121</name>
</gene>
<evidence type="ECO:0000256" key="11">
    <source>
        <dbReference type="ARBA" id="ARBA00023242"/>
    </source>
</evidence>
<feature type="domain" description="C2H2-type" evidence="14">
    <location>
        <begin position="375"/>
        <end position="397"/>
    </location>
</feature>
<evidence type="ECO:0000256" key="10">
    <source>
        <dbReference type="ARBA" id="ARBA00023163"/>
    </source>
</evidence>
<evidence type="ECO:0000313" key="16">
    <source>
        <dbReference type="EMBL" id="KRT83770.1"/>
    </source>
</evidence>
<feature type="binding site" evidence="13">
    <location>
        <position position="27"/>
    </location>
    <ligand>
        <name>Zn(2+)</name>
        <dbReference type="ChEBI" id="CHEBI:29105"/>
    </ligand>
</feature>
<evidence type="ECO:0000256" key="12">
    <source>
        <dbReference type="PROSITE-ProRule" id="PRU00042"/>
    </source>
</evidence>
<evidence type="ECO:0000313" key="17">
    <source>
        <dbReference type="Proteomes" id="UP000051574"/>
    </source>
</evidence>
<keyword evidence="9" id="KW-0238">DNA-binding</keyword>
<comment type="caution">
    <text evidence="16">The sequence shown here is derived from an EMBL/GenBank/DDBJ whole genome shotgun (WGS) entry which is preliminary data.</text>
</comment>
<evidence type="ECO:0000256" key="8">
    <source>
        <dbReference type="ARBA" id="ARBA00023015"/>
    </source>
</evidence>
<dbReference type="EMBL" id="LJIG01009093">
    <property type="protein sequence ID" value="KRT83770.1"/>
    <property type="molecule type" value="Genomic_DNA"/>
</dbReference>
<sequence>EFIRKTIFMHKSIRNILNMEIDVANKCRACLSDSPLMLALFDTYENDLTLADILQQFLNIQLHLYDNLPKGICQECATNLIQFYNFSVVFEESNKKLQNLVDTSIEFLFDESKLVTADFKAPINIQESNITSTNHKENKCLLDRTDDKHEINNTSEDLCDTASYSNDEITLKVENNGEYEEIVIRTTDESTVVTDDNKHICSLCNKTFQNFLLLRKHLQMHIRNKKYICEVCGYVTMRKSYLTDHMETHSLNKPYKCNFCSKSFRCRSTFSRHKRIHTNPKQVVCEMCGQKFTDRGTLKTHILLLHIKSRNFKCIVCGQTFPLKATLEKHLRRHQQKEGATTKNFKCTECDMQYFDKSSLKRHYLIKHSGEYSKYKCQLCYKEYTTKKNLDKHISVHHKF</sequence>
<keyword evidence="7 13" id="KW-0862">Zinc</keyword>
<name>A0A0T6B8W3_9SCAR</name>
<dbReference type="SMART" id="SM00355">
    <property type="entry name" value="ZnF_C2H2"/>
    <property type="match status" value="7"/>
</dbReference>
<dbReference type="FunFam" id="3.30.160.60:FF:000024">
    <property type="entry name" value="zinc finger protein 140 isoform X1"/>
    <property type="match status" value="1"/>
</dbReference>
<dbReference type="SUPFAM" id="SSF57716">
    <property type="entry name" value="Glucocorticoid receptor-like (DNA-binding domain)"/>
    <property type="match status" value="1"/>
</dbReference>
<comment type="subcellular location">
    <subcellularLocation>
        <location evidence="2">Nucleus</location>
    </subcellularLocation>
</comment>
<comment type="function">
    <text evidence="1">May be involved in transcriptional regulation.</text>
</comment>
<dbReference type="Gene3D" id="3.30.160.60">
    <property type="entry name" value="Classic Zinc Finger"/>
    <property type="match status" value="4"/>
</dbReference>
<evidence type="ECO:0000256" key="6">
    <source>
        <dbReference type="ARBA" id="ARBA00022771"/>
    </source>
</evidence>
<reference evidence="16 17" key="1">
    <citation type="submission" date="2015-09" db="EMBL/GenBank/DDBJ databases">
        <title>Draft genome of the scarab beetle Oryctes borbonicus.</title>
        <authorList>
            <person name="Meyer J.M."/>
            <person name="Markov G.V."/>
            <person name="Baskaran P."/>
            <person name="Herrmann M."/>
            <person name="Sommer R.J."/>
            <person name="Roedelsperger C."/>
        </authorList>
    </citation>
    <scope>NUCLEOTIDE SEQUENCE [LARGE SCALE GENOMIC DNA]</scope>
    <source>
        <strain evidence="16">OB123</strain>
        <tissue evidence="16">Whole animal</tissue>
    </source>
</reference>
<evidence type="ECO:0000256" key="5">
    <source>
        <dbReference type="ARBA" id="ARBA00022737"/>
    </source>
</evidence>
<dbReference type="InterPro" id="IPR013087">
    <property type="entry name" value="Znf_C2H2_type"/>
</dbReference>
<feature type="domain" description="C2H2-type" evidence="14">
    <location>
        <begin position="312"/>
        <end position="339"/>
    </location>
</feature>
<dbReference type="GO" id="GO:0008270">
    <property type="term" value="F:zinc ion binding"/>
    <property type="evidence" value="ECO:0007669"/>
    <property type="project" value="UniProtKB-UniRule"/>
</dbReference>
<dbReference type="Gene3D" id="3.40.1800.20">
    <property type="match status" value="1"/>
</dbReference>
<dbReference type="FunFam" id="3.30.160.60:FF:000446">
    <property type="entry name" value="Zinc finger protein"/>
    <property type="match status" value="1"/>
</dbReference>
<dbReference type="Pfam" id="PF07776">
    <property type="entry name" value="zf-AD"/>
    <property type="match status" value="1"/>
</dbReference>
<dbReference type="PROSITE" id="PS50157">
    <property type="entry name" value="ZINC_FINGER_C2H2_2"/>
    <property type="match status" value="7"/>
</dbReference>
<evidence type="ECO:0000256" key="2">
    <source>
        <dbReference type="ARBA" id="ARBA00004123"/>
    </source>
</evidence>
<proteinExistence type="inferred from homology"/>
<dbReference type="PANTHER" id="PTHR24394">
    <property type="entry name" value="ZINC FINGER PROTEIN"/>
    <property type="match status" value="1"/>
</dbReference>
<keyword evidence="10" id="KW-0804">Transcription</keyword>
<evidence type="ECO:0000256" key="3">
    <source>
        <dbReference type="ARBA" id="ARBA00006991"/>
    </source>
</evidence>
<dbReference type="InterPro" id="IPR012934">
    <property type="entry name" value="Znf_AD"/>
</dbReference>
<dbReference type="PROSITE" id="PS51915">
    <property type="entry name" value="ZAD"/>
    <property type="match status" value="1"/>
</dbReference>
<dbReference type="OrthoDB" id="8922241at2759"/>
<feature type="binding site" evidence="13">
    <location>
        <position position="76"/>
    </location>
    <ligand>
        <name>Zn(2+)</name>
        <dbReference type="ChEBI" id="CHEBI:29105"/>
    </ligand>
</feature>
<dbReference type="Proteomes" id="UP000051574">
    <property type="component" value="Unassembled WGS sequence"/>
</dbReference>
<feature type="binding site" evidence="13">
    <location>
        <position position="73"/>
    </location>
    <ligand>
        <name>Zn(2+)</name>
        <dbReference type="ChEBI" id="CHEBI:29105"/>
    </ligand>
</feature>
<feature type="domain" description="ZAD" evidence="15">
    <location>
        <begin position="25"/>
        <end position="100"/>
    </location>
</feature>
<feature type="domain" description="C2H2-type" evidence="14">
    <location>
        <begin position="199"/>
        <end position="226"/>
    </location>
</feature>
<protein>
    <submittedName>
        <fullName evidence="16">Zinc-finger associated domain containing protein</fullName>
    </submittedName>
</protein>
<keyword evidence="17" id="KW-1185">Reference proteome</keyword>